<dbReference type="Gene3D" id="3.40.50.1820">
    <property type="entry name" value="alpha/beta hydrolase"/>
    <property type="match status" value="1"/>
</dbReference>
<evidence type="ECO:0000313" key="6">
    <source>
        <dbReference type="Proteomes" id="UP000238825"/>
    </source>
</evidence>
<dbReference type="InterPro" id="IPR000073">
    <property type="entry name" value="AB_hydrolase_1"/>
</dbReference>
<organism evidence="4 6">
    <name type="scientific">Lysinibacillus sphaericus</name>
    <name type="common">Bacillus sphaericus</name>
    <dbReference type="NCBI Taxonomy" id="1421"/>
    <lineage>
        <taxon>Bacteria</taxon>
        <taxon>Bacillati</taxon>
        <taxon>Bacillota</taxon>
        <taxon>Bacilli</taxon>
        <taxon>Bacillales</taxon>
        <taxon>Bacillaceae</taxon>
        <taxon>Lysinibacillus</taxon>
    </lineage>
</organism>
<dbReference type="RefSeq" id="WP_024363850.1">
    <property type="nucleotide sequence ID" value="NZ_BJNS01000002.1"/>
</dbReference>
<dbReference type="InterPro" id="IPR029058">
    <property type="entry name" value="AB_hydrolase_fold"/>
</dbReference>
<dbReference type="Proteomes" id="UP000238825">
    <property type="component" value="Chromosome"/>
</dbReference>
<comment type="similarity">
    <text evidence="1">Belongs to the AB hydrolase superfamily.</text>
</comment>
<dbReference type="EMBL" id="UFSZ01000001">
    <property type="protein sequence ID" value="SUV18304.1"/>
    <property type="molecule type" value="Genomic_DNA"/>
</dbReference>
<evidence type="ECO:0000313" key="7">
    <source>
        <dbReference type="Proteomes" id="UP000255295"/>
    </source>
</evidence>
<reference evidence="4 6" key="1">
    <citation type="submission" date="2017-03" db="EMBL/GenBank/DDBJ databases">
        <title>The whole genome sequencing and assembly of Lysinibacillus sphaericus DSM 28T strain.</title>
        <authorList>
            <person name="Lee Y.-J."/>
            <person name="Yi H."/>
            <person name="Bahn Y.-S."/>
            <person name="Kim J.F."/>
            <person name="Lee D.-W."/>
        </authorList>
    </citation>
    <scope>NUCLEOTIDE SEQUENCE [LARGE SCALE GENOMIC DNA]</scope>
    <source>
        <strain evidence="4 6">DSM 28</strain>
    </source>
</reference>
<evidence type="ECO:0000313" key="4">
    <source>
        <dbReference type="EMBL" id="AVK95949.1"/>
    </source>
</evidence>
<dbReference type="PRINTS" id="PR00111">
    <property type="entry name" value="ABHYDROLASE"/>
</dbReference>
<dbReference type="PANTHER" id="PTHR43039">
    <property type="entry name" value="ESTERASE-RELATED"/>
    <property type="match status" value="1"/>
</dbReference>
<feature type="domain" description="AB hydrolase-1" evidence="3">
    <location>
        <begin position="19"/>
        <end position="253"/>
    </location>
</feature>
<dbReference type="GO" id="GO:0016787">
    <property type="term" value="F:hydrolase activity"/>
    <property type="evidence" value="ECO:0007669"/>
    <property type="project" value="UniProtKB-KW"/>
</dbReference>
<accession>A0A2S0JXZ9</accession>
<evidence type="ECO:0000256" key="2">
    <source>
        <dbReference type="ARBA" id="ARBA00022801"/>
    </source>
</evidence>
<name>A0A2S0JXZ9_LYSSH</name>
<reference evidence="5 7" key="2">
    <citation type="submission" date="2018-06" db="EMBL/GenBank/DDBJ databases">
        <authorList>
            <consortium name="Pathogen Informatics"/>
            <person name="Doyle S."/>
        </authorList>
    </citation>
    <scope>NUCLEOTIDE SEQUENCE [LARGE SCALE GENOMIC DNA]</scope>
    <source>
        <strain evidence="5 7">NCTC10338</strain>
    </source>
</reference>
<keyword evidence="2 4" id="KW-0378">Hydrolase</keyword>
<dbReference type="GeneID" id="48275877"/>
<dbReference type="EMBL" id="CP019980">
    <property type="protein sequence ID" value="AVK95949.1"/>
    <property type="molecule type" value="Genomic_DNA"/>
</dbReference>
<dbReference type="Proteomes" id="UP000255295">
    <property type="component" value="Unassembled WGS sequence"/>
</dbReference>
<evidence type="ECO:0000313" key="5">
    <source>
        <dbReference type="EMBL" id="SUV18304.1"/>
    </source>
</evidence>
<gene>
    <name evidence="5" type="primary">rsbQ</name>
    <name evidence="4" type="ORF">LS41612_06655</name>
    <name evidence="5" type="ORF">NCTC10338_03430</name>
</gene>
<sequence>MKDVVVRNNVKIIGKGKQPILFAHGFGCDQNMWRYITPAFEEHYQIILFDYVGSGNSDFNAYQSQKYQSLQGYKQDVLDIIETLELQQVIFIGHSISSMIGLLASIERPDYFEKLIMIGPSPRYLNDRDGYVGGFELSDIMEILDMMEMNFSGWASFLAPIAMNNPESPKFTNELEQTFKSADPVIAREFAEVTFLSDHRSDLSKASIPILIMQCSDDSIVPIEVAEYLHQHLKASTLRLMTAKGHYPHISHPQETIDLITQFL</sequence>
<dbReference type="SUPFAM" id="SSF53474">
    <property type="entry name" value="alpha/beta-Hydrolases"/>
    <property type="match status" value="1"/>
</dbReference>
<protein>
    <submittedName>
        <fullName evidence="4">Alpha/beta hydrolase</fullName>
    </submittedName>
    <submittedName>
        <fullName evidence="5">Regulator of RsbP phosphatase</fullName>
    </submittedName>
</protein>
<evidence type="ECO:0000256" key="1">
    <source>
        <dbReference type="ARBA" id="ARBA00008645"/>
    </source>
</evidence>
<evidence type="ECO:0000259" key="3">
    <source>
        <dbReference type="Pfam" id="PF00561"/>
    </source>
</evidence>
<dbReference type="FunFam" id="3.40.50.1820:FF:000042">
    <property type="entry name" value="probable strigolactone esterase DAD2"/>
    <property type="match status" value="1"/>
</dbReference>
<dbReference type="AlphaFoldDB" id="A0A2S0JXZ9"/>
<dbReference type="Pfam" id="PF00561">
    <property type="entry name" value="Abhydrolase_1"/>
    <property type="match status" value="1"/>
</dbReference>
<proteinExistence type="inferred from homology"/>